<dbReference type="GO" id="GO:0005737">
    <property type="term" value="C:cytoplasm"/>
    <property type="evidence" value="ECO:0007669"/>
    <property type="project" value="TreeGrafter"/>
</dbReference>
<dbReference type="InterPro" id="IPR000719">
    <property type="entry name" value="Prot_kinase_dom"/>
</dbReference>
<dbReference type="PROSITE" id="PS50011">
    <property type="entry name" value="PROTEIN_KINASE_DOM"/>
    <property type="match status" value="1"/>
</dbReference>
<dbReference type="OrthoDB" id="1668230at2759"/>
<keyword evidence="2" id="KW-0418">Kinase</keyword>
<dbReference type="GO" id="GO:0005524">
    <property type="term" value="F:ATP binding"/>
    <property type="evidence" value="ECO:0007669"/>
    <property type="project" value="InterPro"/>
</dbReference>
<dbReference type="Pfam" id="PF07714">
    <property type="entry name" value="PK_Tyr_Ser-Thr"/>
    <property type="match status" value="1"/>
</dbReference>
<protein>
    <submittedName>
        <fullName evidence="2">Kinase-like protein</fullName>
    </submittedName>
</protein>
<gene>
    <name evidence="2" type="ORF">BDV26DRAFT_299088</name>
</gene>
<dbReference type="Gene3D" id="1.10.510.10">
    <property type="entry name" value="Transferase(Phosphotransferase) domain 1"/>
    <property type="match status" value="1"/>
</dbReference>
<proteinExistence type="predicted"/>
<dbReference type="Proteomes" id="UP000326198">
    <property type="component" value="Unassembled WGS sequence"/>
</dbReference>
<dbReference type="InterPro" id="IPR001245">
    <property type="entry name" value="Ser-Thr/Tyr_kinase_cat_dom"/>
</dbReference>
<evidence type="ECO:0000313" key="3">
    <source>
        <dbReference type="Proteomes" id="UP000326198"/>
    </source>
</evidence>
<dbReference type="SUPFAM" id="SSF56112">
    <property type="entry name" value="Protein kinase-like (PK-like)"/>
    <property type="match status" value="1"/>
</dbReference>
<reference evidence="2 3" key="1">
    <citation type="submission" date="2019-04" db="EMBL/GenBank/DDBJ databases">
        <title>Friends and foes A comparative genomics studyof 23 Aspergillus species from section Flavi.</title>
        <authorList>
            <consortium name="DOE Joint Genome Institute"/>
            <person name="Kjaerbolling I."/>
            <person name="Vesth T."/>
            <person name="Frisvad J.C."/>
            <person name="Nybo J.L."/>
            <person name="Theobald S."/>
            <person name="Kildgaard S."/>
            <person name="Isbrandt T."/>
            <person name="Kuo A."/>
            <person name="Sato A."/>
            <person name="Lyhne E.K."/>
            <person name="Kogle M.E."/>
            <person name="Wiebenga A."/>
            <person name="Kun R.S."/>
            <person name="Lubbers R.J."/>
            <person name="Makela M.R."/>
            <person name="Barry K."/>
            <person name="Chovatia M."/>
            <person name="Clum A."/>
            <person name="Daum C."/>
            <person name="Haridas S."/>
            <person name="He G."/>
            <person name="LaButti K."/>
            <person name="Lipzen A."/>
            <person name="Mondo S."/>
            <person name="Riley R."/>
            <person name="Salamov A."/>
            <person name="Simmons B.A."/>
            <person name="Magnuson J.K."/>
            <person name="Henrissat B."/>
            <person name="Mortensen U.H."/>
            <person name="Larsen T.O."/>
            <person name="Devries R.P."/>
            <person name="Grigoriev I.V."/>
            <person name="Machida M."/>
            <person name="Baker S.E."/>
            <person name="Andersen M.R."/>
        </authorList>
    </citation>
    <scope>NUCLEOTIDE SEQUENCE [LARGE SCALE GENOMIC DNA]</scope>
    <source>
        <strain evidence="2 3">IBT 29228</strain>
    </source>
</reference>
<dbReference type="InterPro" id="IPR011009">
    <property type="entry name" value="Kinase-like_dom_sf"/>
</dbReference>
<sequence length="272" mass="30769">MVKRPVESHLPARQPQYSLIAVGTVSPVYAINSYSVIKRRPEPSDDFACQAYNIEVRAYERLGDHSRIANIREVTEDGIVIERGECLRQKIQSKESKTAMRTKLRWAQEAAEGLRYIHAKKIIHADVGCHNLLLDQSGHIKFIDFAGSGIDGEAATVCYEWCSYRPGSDPDIKTDIFAFGSTLFEMETGDKPYHELEKALGAGQLMRRVEHLFAMGEYPRVDKLVLRGVILRCWNGEYRSMDQVCRDIDACCQGMHDTGDIVAHRSGRCILF</sequence>
<evidence type="ECO:0000313" key="2">
    <source>
        <dbReference type="EMBL" id="KAE8371118.1"/>
    </source>
</evidence>
<dbReference type="EMBL" id="ML736475">
    <property type="protein sequence ID" value="KAE8371118.1"/>
    <property type="molecule type" value="Genomic_DNA"/>
</dbReference>
<accession>A0A5N7AQD4</accession>
<keyword evidence="2" id="KW-0808">Transferase</keyword>
<dbReference type="AlphaFoldDB" id="A0A5N7AQD4"/>
<keyword evidence="3" id="KW-1185">Reference proteome</keyword>
<dbReference type="PANTHER" id="PTHR23257">
    <property type="entry name" value="SERINE-THREONINE PROTEIN KINASE"/>
    <property type="match status" value="1"/>
</dbReference>
<dbReference type="GO" id="GO:0007165">
    <property type="term" value="P:signal transduction"/>
    <property type="evidence" value="ECO:0007669"/>
    <property type="project" value="TreeGrafter"/>
</dbReference>
<evidence type="ECO:0000259" key="1">
    <source>
        <dbReference type="PROSITE" id="PS50011"/>
    </source>
</evidence>
<feature type="domain" description="Protein kinase" evidence="1">
    <location>
        <begin position="14"/>
        <end position="272"/>
    </location>
</feature>
<organism evidence="2 3">
    <name type="scientific">Aspergillus bertholletiae</name>
    <dbReference type="NCBI Taxonomy" id="1226010"/>
    <lineage>
        <taxon>Eukaryota</taxon>
        <taxon>Fungi</taxon>
        <taxon>Dikarya</taxon>
        <taxon>Ascomycota</taxon>
        <taxon>Pezizomycotina</taxon>
        <taxon>Eurotiomycetes</taxon>
        <taxon>Eurotiomycetidae</taxon>
        <taxon>Eurotiales</taxon>
        <taxon>Aspergillaceae</taxon>
        <taxon>Aspergillus</taxon>
        <taxon>Aspergillus subgen. Circumdati</taxon>
    </lineage>
</organism>
<name>A0A5N7AQD4_9EURO</name>
<dbReference type="GO" id="GO:0004672">
    <property type="term" value="F:protein kinase activity"/>
    <property type="evidence" value="ECO:0007669"/>
    <property type="project" value="InterPro"/>
</dbReference>
<dbReference type="InterPro" id="IPR050167">
    <property type="entry name" value="Ser_Thr_protein_kinase"/>
</dbReference>